<dbReference type="InterPro" id="IPR045154">
    <property type="entry name" value="PCF11-like"/>
</dbReference>
<dbReference type="EMBL" id="CAACVG010008552">
    <property type="protein sequence ID" value="VEN50303.1"/>
    <property type="molecule type" value="Genomic_DNA"/>
</dbReference>
<keyword evidence="3" id="KW-1185">Reference proteome</keyword>
<evidence type="ECO:0000313" key="3">
    <source>
        <dbReference type="Proteomes" id="UP000410492"/>
    </source>
</evidence>
<gene>
    <name evidence="2" type="ORF">CALMAC_LOCUS11115</name>
</gene>
<dbReference type="GO" id="GO:0000993">
    <property type="term" value="F:RNA polymerase II complex binding"/>
    <property type="evidence" value="ECO:0007669"/>
    <property type="project" value="InterPro"/>
</dbReference>
<feature type="compositionally biased region" description="Pro residues" evidence="1">
    <location>
        <begin position="53"/>
        <end position="62"/>
    </location>
</feature>
<sequence>MDVDLRQLPALITKKRPSIEALEQPTTKRSKSETLDKLFGDEDTDLRQLPVADRPPTPPPPIISNINSAENPKEKPQSPSKTNLDAVRAKLANATNRDKVMSKSYNKKKINLEDVDLRVPKDIPPKIIITPEDEHCIKSGNMTKEQEAQLLSKIIVQMEKNKLKEARKKDHEESFNVSLQPISDDELIDSDEDDNSKRNALVEPAPTQINEDLPMEGGLMPFNDKDERIGMGHFVPMQNEYQPQFFPRDGSGGFPRRFLGPWRGRGRGRHWDNQPPQMGPRGGPRPWNAWRNLPPQSQPRDFVSLSQPIPLDEEMPGSPEASSGDQLTNGAVNQDEIKTLNIDGVPKDIRFYDETAVVFINWDDPREISFQEDNKIRHVTFNDKETYSLGLDRPYVEVQVNGKPHLVRIGAPSRELFIDHVPYECYFNSAGIRIELDGVPTTVKLAGPTPQVKIGERRRTDLVAGKISMFVDAVIMVPVFLDAKPQRFIINGETSTLRFVNALETVLINDTPFKVEYGGLPKPIMINGKKRFIRFSVLPRGVRAGRVNLKDMEGCGSASSPLPVEEDEDGQNAAIGGDSAPYDPAQPVTATGRDSPDRNSNSPGLFHNLLQQQSLSNLDALTNAIAPSFGPSPSSEGYHVENQQQGTPVGGVQPAQSPAKPGNAPLVNINELFQKLVASGFVTSSVAAAAAAKAAATPPSIPIGKEPSPVRTDSPVVPVSAETGTVSQLQEPQDKHQNQQQQPLPSRKKTICETLRPVLLNRPETLKIRQAALYTALYSGMQCSSCGMRFSPEASMLYSQHLDWHFRQNRRGKKNARVASSRK</sequence>
<feature type="compositionally biased region" description="Polar residues" evidence="1">
    <location>
        <begin position="320"/>
        <end position="332"/>
    </location>
</feature>
<dbReference type="GO" id="GO:0005849">
    <property type="term" value="C:mRNA cleavage factor complex"/>
    <property type="evidence" value="ECO:0007669"/>
    <property type="project" value="TreeGrafter"/>
</dbReference>
<feature type="compositionally biased region" description="Acidic residues" evidence="1">
    <location>
        <begin position="183"/>
        <end position="194"/>
    </location>
</feature>
<accession>A0A653CT90</accession>
<protein>
    <submittedName>
        <fullName evidence="2">Uncharacterized protein</fullName>
    </submittedName>
</protein>
<feature type="compositionally biased region" description="Basic and acidic residues" evidence="1">
    <location>
        <begin position="30"/>
        <end position="40"/>
    </location>
</feature>
<evidence type="ECO:0000313" key="2">
    <source>
        <dbReference type="EMBL" id="VEN50303.1"/>
    </source>
</evidence>
<dbReference type="GO" id="GO:0006369">
    <property type="term" value="P:termination of RNA polymerase II transcription"/>
    <property type="evidence" value="ECO:0007669"/>
    <property type="project" value="InterPro"/>
</dbReference>
<feature type="region of interest" description="Disordered" evidence="1">
    <location>
        <begin position="693"/>
        <end position="748"/>
    </location>
</feature>
<evidence type="ECO:0000256" key="1">
    <source>
        <dbReference type="SAM" id="MobiDB-lite"/>
    </source>
</evidence>
<dbReference type="PANTHER" id="PTHR15921">
    <property type="entry name" value="PRE-MRNA CLEAVAGE COMPLEX II"/>
    <property type="match status" value="1"/>
</dbReference>
<dbReference type="GO" id="GO:0005737">
    <property type="term" value="C:cytoplasm"/>
    <property type="evidence" value="ECO:0007669"/>
    <property type="project" value="TreeGrafter"/>
</dbReference>
<dbReference type="AlphaFoldDB" id="A0A653CT90"/>
<feature type="compositionally biased region" description="Low complexity" evidence="1">
    <location>
        <begin position="643"/>
        <end position="656"/>
    </location>
</feature>
<reference evidence="2 3" key="1">
    <citation type="submission" date="2019-01" db="EMBL/GenBank/DDBJ databases">
        <authorList>
            <person name="Sayadi A."/>
        </authorList>
    </citation>
    <scope>NUCLEOTIDE SEQUENCE [LARGE SCALE GENOMIC DNA]</scope>
</reference>
<dbReference type="PANTHER" id="PTHR15921:SF3">
    <property type="entry name" value="PRE-MRNA CLEAVAGE COMPLEX 2 PROTEIN PCF11"/>
    <property type="match status" value="1"/>
</dbReference>
<feature type="region of interest" description="Disordered" evidence="1">
    <location>
        <begin position="263"/>
        <end position="332"/>
    </location>
</feature>
<feature type="compositionally biased region" description="Polar residues" evidence="1">
    <location>
        <begin position="294"/>
        <end position="307"/>
    </location>
</feature>
<feature type="region of interest" description="Disordered" evidence="1">
    <location>
        <begin position="552"/>
        <end position="605"/>
    </location>
</feature>
<dbReference type="Proteomes" id="UP000410492">
    <property type="component" value="Unassembled WGS sequence"/>
</dbReference>
<dbReference type="OrthoDB" id="343582at2759"/>
<name>A0A653CT90_CALMS</name>
<organism evidence="2 3">
    <name type="scientific">Callosobruchus maculatus</name>
    <name type="common">Southern cowpea weevil</name>
    <name type="synonym">Pulse bruchid</name>
    <dbReference type="NCBI Taxonomy" id="64391"/>
    <lineage>
        <taxon>Eukaryota</taxon>
        <taxon>Metazoa</taxon>
        <taxon>Ecdysozoa</taxon>
        <taxon>Arthropoda</taxon>
        <taxon>Hexapoda</taxon>
        <taxon>Insecta</taxon>
        <taxon>Pterygota</taxon>
        <taxon>Neoptera</taxon>
        <taxon>Endopterygota</taxon>
        <taxon>Coleoptera</taxon>
        <taxon>Polyphaga</taxon>
        <taxon>Cucujiformia</taxon>
        <taxon>Chrysomeloidea</taxon>
        <taxon>Chrysomelidae</taxon>
        <taxon>Bruchinae</taxon>
        <taxon>Bruchini</taxon>
        <taxon>Callosobruchus</taxon>
    </lineage>
</organism>
<dbReference type="GO" id="GO:0031124">
    <property type="term" value="P:mRNA 3'-end processing"/>
    <property type="evidence" value="ECO:0007669"/>
    <property type="project" value="InterPro"/>
</dbReference>
<feature type="region of interest" description="Disordered" evidence="1">
    <location>
        <begin position="16"/>
        <end position="85"/>
    </location>
</feature>
<feature type="region of interest" description="Disordered" evidence="1">
    <location>
        <begin position="167"/>
        <end position="199"/>
    </location>
</feature>
<proteinExistence type="predicted"/>
<dbReference type="GO" id="GO:0003729">
    <property type="term" value="F:mRNA binding"/>
    <property type="evidence" value="ECO:0007669"/>
    <property type="project" value="InterPro"/>
</dbReference>
<feature type="region of interest" description="Disordered" evidence="1">
    <location>
        <begin position="626"/>
        <end position="663"/>
    </location>
</feature>